<dbReference type="InterPro" id="IPR001155">
    <property type="entry name" value="OxRdtase_FMN_N"/>
</dbReference>
<dbReference type="EMBL" id="CP001751">
    <property type="protein sequence ID" value="ADE40691.1"/>
    <property type="molecule type" value="Genomic_DNA"/>
</dbReference>
<keyword evidence="2" id="KW-0560">Oxidoreductase</keyword>
<dbReference type="Gene3D" id="3.20.20.70">
    <property type="entry name" value="Aldolase class I"/>
    <property type="match status" value="1"/>
</dbReference>
<dbReference type="PANTHER" id="PTHR22893:SF91">
    <property type="entry name" value="NADPH DEHYDROGENASE 2-RELATED"/>
    <property type="match status" value="1"/>
</dbReference>
<dbReference type="RefSeq" id="WP_013047317.1">
    <property type="nucleotide sequence ID" value="NC_014010.1"/>
</dbReference>
<name>D5BQH3_PUNMI</name>
<dbReference type="SUPFAM" id="SSF51395">
    <property type="entry name" value="FMN-linked oxidoreductases"/>
    <property type="match status" value="1"/>
</dbReference>
<feature type="domain" description="NADH:flavin oxidoreductase/NADH oxidase N-terminal" evidence="1">
    <location>
        <begin position="6"/>
        <end position="375"/>
    </location>
</feature>
<dbReference type="EC" id="1.6.99.1" evidence="2"/>
<dbReference type="CDD" id="cd02933">
    <property type="entry name" value="OYE_like_FMN"/>
    <property type="match status" value="1"/>
</dbReference>
<dbReference type="AlphaFoldDB" id="D5BQH3"/>
<dbReference type="eggNOG" id="COG1902">
    <property type="taxonomic scope" value="Bacteria"/>
</dbReference>
<organism evidence="2 3">
    <name type="scientific">Puniceispirillum marinum (strain IMCC1322)</name>
    <dbReference type="NCBI Taxonomy" id="488538"/>
    <lineage>
        <taxon>Bacteria</taxon>
        <taxon>Pseudomonadati</taxon>
        <taxon>Pseudomonadota</taxon>
        <taxon>Alphaproteobacteria</taxon>
        <taxon>Candidatus Puniceispirillales</taxon>
        <taxon>Candidatus Puniceispirillaceae</taxon>
        <taxon>Candidatus Puniceispirillum</taxon>
    </lineage>
</organism>
<dbReference type="Proteomes" id="UP000007460">
    <property type="component" value="Chromosome"/>
</dbReference>
<dbReference type="GO" id="GO:0010181">
    <property type="term" value="F:FMN binding"/>
    <property type="evidence" value="ECO:0007669"/>
    <property type="project" value="InterPro"/>
</dbReference>
<sequence>MTDNLLFTPVTAGALALQHRIVMAPMTRIRADRITLAPTTDNADYYSQRASEGGLIITEAVHISPEGTPIWTIYQNVRDDGGQVPGIWTDTQRDGWREVVSAVHAKKGLIVCQLLHAGRIAQPEIGDHPVVANSDLPLPSVSASAIAMPQGDEDNHYGWDQPNSTPRALATTEMRRICDDYAHAARMAKDAGFDAIELHAAHGYLIDQFLNQSTNQRDDIYGGSLANRCRLLFEVTATLIDVMGAGRVGVRLSPYLNDPETGTPSATYFGAESDDADAIYSHAVRGLNDFDLAYLLLTEPRVGSMASDPESDQGYHHPLALRHYRTLYNGMLMGAGGFTPLTAATAIEQNAYDLIAFGRWFISNPDLPDRIRHGHDLTIYDRATFYSGSSAGYTDYPDRHDRAKADGYRMIAIANVGASLPKSAQTGEKFK</sequence>
<accession>D5BQH3</accession>
<dbReference type="KEGG" id="apb:SAR116_2448"/>
<dbReference type="GO" id="GO:0003959">
    <property type="term" value="F:NADPH dehydrogenase activity"/>
    <property type="evidence" value="ECO:0007669"/>
    <property type="project" value="UniProtKB-EC"/>
</dbReference>
<dbReference type="OrthoDB" id="9784632at2"/>
<reference evidence="2 3" key="1">
    <citation type="journal article" date="2010" name="J. Bacteriol.">
        <title>Complete genome sequence of "Candidatus Puniceispirillum marinum" IMCC1322, a representative of the SAR116 clade in the Alphaproteobacteria.</title>
        <authorList>
            <person name="Oh H.M."/>
            <person name="Kwon K.K."/>
            <person name="Kang I."/>
            <person name="Kang S.G."/>
            <person name="Lee J.H."/>
            <person name="Kim S.J."/>
            <person name="Cho J.C."/>
        </authorList>
    </citation>
    <scope>NUCLEOTIDE SEQUENCE [LARGE SCALE GENOMIC DNA]</scope>
    <source>
        <strain evidence="2 3">IMCC1322</strain>
    </source>
</reference>
<dbReference type="InterPro" id="IPR045247">
    <property type="entry name" value="Oye-like"/>
</dbReference>
<dbReference type="STRING" id="488538.SAR116_2448"/>
<dbReference type="HOGENOM" id="CLU_012153_0_0_5"/>
<dbReference type="Pfam" id="PF00724">
    <property type="entry name" value="Oxidored_FMN"/>
    <property type="match status" value="1"/>
</dbReference>
<evidence type="ECO:0000259" key="1">
    <source>
        <dbReference type="Pfam" id="PF00724"/>
    </source>
</evidence>
<keyword evidence="3" id="KW-1185">Reference proteome</keyword>
<evidence type="ECO:0000313" key="3">
    <source>
        <dbReference type="Proteomes" id="UP000007460"/>
    </source>
</evidence>
<gene>
    <name evidence="2" type="ordered locus">SAR116_2448</name>
</gene>
<dbReference type="PANTHER" id="PTHR22893">
    <property type="entry name" value="NADH OXIDOREDUCTASE-RELATED"/>
    <property type="match status" value="1"/>
</dbReference>
<proteinExistence type="predicted"/>
<dbReference type="InterPro" id="IPR013785">
    <property type="entry name" value="Aldolase_TIM"/>
</dbReference>
<evidence type="ECO:0000313" key="2">
    <source>
        <dbReference type="EMBL" id="ADE40691.1"/>
    </source>
</evidence>
<protein>
    <submittedName>
        <fullName evidence="2">Putative NADH-dependent Flavin Oxidoreductase</fullName>
        <ecNumber evidence="2">1.6.99.1</ecNumber>
    </submittedName>
</protein>